<dbReference type="InterPro" id="IPR050490">
    <property type="entry name" value="Bact_solute-bd_prot1"/>
</dbReference>
<protein>
    <recommendedName>
        <fullName evidence="4">Extracellular solute-binding protein</fullName>
    </recommendedName>
</protein>
<keyword evidence="3" id="KW-1185">Reference proteome</keyword>
<dbReference type="PROSITE" id="PS51257">
    <property type="entry name" value="PROKAR_LIPOPROTEIN"/>
    <property type="match status" value="1"/>
</dbReference>
<name>A0A8J3GQK8_9MICO</name>
<dbReference type="AlphaFoldDB" id="A0A8J3GQK8"/>
<dbReference type="Pfam" id="PF01547">
    <property type="entry name" value="SBP_bac_1"/>
    <property type="match status" value="1"/>
</dbReference>
<keyword evidence="1" id="KW-0732">Signal</keyword>
<dbReference type="Gene3D" id="3.40.190.10">
    <property type="entry name" value="Periplasmic binding protein-like II"/>
    <property type="match status" value="2"/>
</dbReference>
<gene>
    <name evidence="2" type="ORF">GCM10011600_16400</name>
</gene>
<dbReference type="InterPro" id="IPR006059">
    <property type="entry name" value="SBP"/>
</dbReference>
<accession>A0A8J3GQK8</accession>
<dbReference type="SUPFAM" id="SSF53850">
    <property type="entry name" value="Periplasmic binding protein-like II"/>
    <property type="match status" value="1"/>
</dbReference>
<evidence type="ECO:0000313" key="3">
    <source>
        <dbReference type="Proteomes" id="UP000617531"/>
    </source>
</evidence>
<feature type="chain" id="PRO_5039257722" description="Extracellular solute-binding protein" evidence="1">
    <location>
        <begin position="26"/>
        <end position="425"/>
    </location>
</feature>
<dbReference type="Proteomes" id="UP000617531">
    <property type="component" value="Unassembled WGS sequence"/>
</dbReference>
<reference evidence="2" key="2">
    <citation type="submission" date="2020-09" db="EMBL/GenBank/DDBJ databases">
        <authorList>
            <person name="Sun Q."/>
            <person name="Zhou Y."/>
        </authorList>
    </citation>
    <scope>NUCLEOTIDE SEQUENCE</scope>
    <source>
        <strain evidence="2">CGMCC 1.16548</strain>
    </source>
</reference>
<feature type="signal peptide" evidence="1">
    <location>
        <begin position="1"/>
        <end position="25"/>
    </location>
</feature>
<evidence type="ECO:0000313" key="2">
    <source>
        <dbReference type="EMBL" id="GHF16015.1"/>
    </source>
</evidence>
<dbReference type="PANTHER" id="PTHR43649:SF12">
    <property type="entry name" value="DIACETYLCHITOBIOSE BINDING PROTEIN DASA"/>
    <property type="match status" value="1"/>
</dbReference>
<comment type="caution">
    <text evidence="2">The sequence shown here is derived from an EMBL/GenBank/DDBJ whole genome shotgun (WGS) entry which is preliminary data.</text>
</comment>
<organism evidence="2 3">
    <name type="scientific">Pseudolysinimonas yzui</name>
    <dbReference type="NCBI Taxonomy" id="2708254"/>
    <lineage>
        <taxon>Bacteria</taxon>
        <taxon>Bacillati</taxon>
        <taxon>Actinomycetota</taxon>
        <taxon>Actinomycetes</taxon>
        <taxon>Micrococcales</taxon>
        <taxon>Microbacteriaceae</taxon>
        <taxon>Pseudolysinimonas</taxon>
    </lineage>
</organism>
<sequence>MSQHTPRLRRVLTPAVSLLALGALALTGCTAPPVEEATEFSLYFPVAESGDNPYKALADAYMEANPDITINVEEAGGDTYAQGLATKLQAGNAPDVFLTGPGRGQLHSVLTLAEAGYLAPLDDTAADTTIPAGNEALFEVDGTIYAQGLDFTVAAVVANLALMKADGLDGYPTTYEDLLDACAVARDHGHSFFVIAGSMQPNTGFFSMVMAGDLVYGPNPSWNVERQADEVTFADDEGWQETLSRFEELNEAGCFQDSPEAGTFDTITNNLVGELSYAGAIPSGAAFGLGGANPNAEFVVNPFPAATADDAFVSASVNYALAINAKSSPGVIALAKDFLNFASGEGANVFPSVSGNLPVVGADFGALPPQYGGVAQLLTDGKTYALPNSGWESPEVYAALGTGVQGILTGQATVDDVLAEMDASW</sequence>
<evidence type="ECO:0008006" key="4">
    <source>
        <dbReference type="Google" id="ProtNLM"/>
    </source>
</evidence>
<dbReference type="PANTHER" id="PTHR43649">
    <property type="entry name" value="ARABINOSE-BINDING PROTEIN-RELATED"/>
    <property type="match status" value="1"/>
</dbReference>
<dbReference type="RefSeq" id="WP_191282960.1">
    <property type="nucleotide sequence ID" value="NZ_BNAI01000002.1"/>
</dbReference>
<evidence type="ECO:0000256" key="1">
    <source>
        <dbReference type="SAM" id="SignalP"/>
    </source>
</evidence>
<dbReference type="EMBL" id="BNAI01000002">
    <property type="protein sequence ID" value="GHF16015.1"/>
    <property type="molecule type" value="Genomic_DNA"/>
</dbReference>
<proteinExistence type="predicted"/>
<reference evidence="2" key="1">
    <citation type="journal article" date="2014" name="Int. J. Syst. Evol. Microbiol.">
        <title>Complete genome sequence of Corynebacterium casei LMG S-19264T (=DSM 44701T), isolated from a smear-ripened cheese.</title>
        <authorList>
            <consortium name="US DOE Joint Genome Institute (JGI-PGF)"/>
            <person name="Walter F."/>
            <person name="Albersmeier A."/>
            <person name="Kalinowski J."/>
            <person name="Ruckert C."/>
        </authorList>
    </citation>
    <scope>NUCLEOTIDE SEQUENCE</scope>
    <source>
        <strain evidence="2">CGMCC 1.16548</strain>
    </source>
</reference>